<organism evidence="4 5">
    <name type="scientific">Caenorhabditis bovis</name>
    <dbReference type="NCBI Taxonomy" id="2654633"/>
    <lineage>
        <taxon>Eukaryota</taxon>
        <taxon>Metazoa</taxon>
        <taxon>Ecdysozoa</taxon>
        <taxon>Nematoda</taxon>
        <taxon>Chromadorea</taxon>
        <taxon>Rhabditida</taxon>
        <taxon>Rhabditina</taxon>
        <taxon>Rhabditomorpha</taxon>
        <taxon>Rhabditoidea</taxon>
        <taxon>Rhabditidae</taxon>
        <taxon>Peloderinae</taxon>
        <taxon>Caenorhabditis</taxon>
    </lineage>
</organism>
<keyword evidence="5" id="KW-1185">Reference proteome</keyword>
<proteinExistence type="predicted"/>
<comment type="caution">
    <text evidence="4">The sequence shown here is derived from an EMBL/GenBank/DDBJ whole genome shotgun (WGS) entry which is preliminary data.</text>
</comment>
<evidence type="ECO:0000313" key="4">
    <source>
        <dbReference type="EMBL" id="CAB3397282.1"/>
    </source>
</evidence>
<protein>
    <recommendedName>
        <fullName evidence="3">ShKT domain-containing protein</fullName>
    </recommendedName>
</protein>
<evidence type="ECO:0000313" key="5">
    <source>
        <dbReference type="Proteomes" id="UP000494206"/>
    </source>
</evidence>
<reference evidence="4 5" key="1">
    <citation type="submission" date="2020-04" db="EMBL/GenBank/DDBJ databases">
        <authorList>
            <person name="Laetsch R D."/>
            <person name="Stevens L."/>
            <person name="Kumar S."/>
            <person name="Blaxter L. M."/>
        </authorList>
    </citation>
    <scope>NUCLEOTIDE SEQUENCE [LARGE SCALE GENOMIC DNA]</scope>
</reference>
<feature type="domain" description="ShKT" evidence="3">
    <location>
        <begin position="21"/>
        <end position="55"/>
    </location>
</feature>
<feature type="region of interest" description="Disordered" evidence="2">
    <location>
        <begin position="57"/>
        <end position="79"/>
    </location>
</feature>
<dbReference type="PROSITE" id="PS51670">
    <property type="entry name" value="SHKT"/>
    <property type="match status" value="1"/>
</dbReference>
<dbReference type="Proteomes" id="UP000494206">
    <property type="component" value="Unassembled WGS sequence"/>
</dbReference>
<dbReference type="OrthoDB" id="5849374at2759"/>
<feature type="compositionally biased region" description="Polar residues" evidence="2">
    <location>
        <begin position="68"/>
        <end position="79"/>
    </location>
</feature>
<dbReference type="Gene3D" id="1.10.10.1870">
    <property type="entry name" value="ShTK domain-like"/>
    <property type="match status" value="1"/>
</dbReference>
<dbReference type="Pfam" id="PF01549">
    <property type="entry name" value="ShK"/>
    <property type="match status" value="2"/>
</dbReference>
<dbReference type="AlphaFoldDB" id="A0A8S1EA11"/>
<comment type="caution">
    <text evidence="1">Lacks conserved residue(s) required for the propagation of feature annotation.</text>
</comment>
<dbReference type="PANTHER" id="PTHR21724">
    <property type="entry name" value="SHKT DOMAIN-CONTAINING PROTEIN"/>
    <property type="match status" value="1"/>
</dbReference>
<feature type="disulfide bond" evidence="1">
    <location>
        <begin position="21"/>
        <end position="55"/>
    </location>
</feature>
<evidence type="ECO:0000256" key="1">
    <source>
        <dbReference type="PROSITE-ProRule" id="PRU01005"/>
    </source>
</evidence>
<dbReference type="SMART" id="SM00254">
    <property type="entry name" value="ShKT"/>
    <property type="match status" value="1"/>
</dbReference>
<evidence type="ECO:0000259" key="3">
    <source>
        <dbReference type="PROSITE" id="PS51670"/>
    </source>
</evidence>
<evidence type="ECO:0000256" key="2">
    <source>
        <dbReference type="SAM" id="MobiDB-lite"/>
    </source>
</evidence>
<keyword evidence="1" id="KW-1015">Disulfide bond</keyword>
<dbReference type="InterPro" id="IPR003582">
    <property type="entry name" value="ShKT_dom"/>
</dbReference>
<sequence>MEIACPLSCGFCVLDRTGIDCRDEASDCLERISFCRRPHFRRMMKNQCSRTCQFCQESKNEKPKPGKSSISRNGNNLNV</sequence>
<dbReference type="PANTHER" id="PTHR21724:SF109">
    <property type="entry name" value="SHKT DOMAIN-CONTAINING PROTEIN"/>
    <property type="match status" value="1"/>
</dbReference>
<accession>A0A8S1EA11</accession>
<gene>
    <name evidence="4" type="ORF">CBOVIS_LOCUS715</name>
</gene>
<name>A0A8S1EA11_9PELO</name>
<dbReference type="EMBL" id="CADEPM010000001">
    <property type="protein sequence ID" value="CAB3397282.1"/>
    <property type="molecule type" value="Genomic_DNA"/>
</dbReference>